<dbReference type="InterPro" id="IPR035965">
    <property type="entry name" value="PAS-like_dom_sf"/>
</dbReference>
<evidence type="ECO:0000259" key="16">
    <source>
        <dbReference type="PROSITE" id="PS50109"/>
    </source>
</evidence>
<evidence type="ECO:0000256" key="2">
    <source>
        <dbReference type="ARBA" id="ARBA00004651"/>
    </source>
</evidence>
<dbReference type="SUPFAM" id="SSF55781">
    <property type="entry name" value="GAF domain-like"/>
    <property type="match status" value="1"/>
</dbReference>
<dbReference type="PANTHER" id="PTHR43711:SF31">
    <property type="entry name" value="HISTIDINE KINASE"/>
    <property type="match status" value="1"/>
</dbReference>
<evidence type="ECO:0000256" key="11">
    <source>
        <dbReference type="ARBA" id="ARBA00022989"/>
    </source>
</evidence>
<keyword evidence="14" id="KW-0175">Coiled coil</keyword>
<feature type="domain" description="Histidine kinase" evidence="16">
    <location>
        <begin position="671"/>
        <end position="886"/>
    </location>
</feature>
<evidence type="ECO:0000256" key="8">
    <source>
        <dbReference type="ARBA" id="ARBA00022741"/>
    </source>
</evidence>
<evidence type="ECO:0000256" key="6">
    <source>
        <dbReference type="ARBA" id="ARBA00022679"/>
    </source>
</evidence>
<evidence type="ECO:0000256" key="5">
    <source>
        <dbReference type="ARBA" id="ARBA00022553"/>
    </source>
</evidence>
<feature type="transmembrane region" description="Helical" evidence="15">
    <location>
        <begin position="165"/>
        <end position="188"/>
    </location>
</feature>
<organism evidence="19 20">
    <name type="scientific">Paenibacillus psychroresistens</name>
    <dbReference type="NCBI Taxonomy" id="1778678"/>
    <lineage>
        <taxon>Bacteria</taxon>
        <taxon>Bacillati</taxon>
        <taxon>Bacillota</taxon>
        <taxon>Bacilli</taxon>
        <taxon>Bacillales</taxon>
        <taxon>Paenibacillaceae</taxon>
        <taxon>Paenibacillus</taxon>
    </lineage>
</organism>
<evidence type="ECO:0000256" key="10">
    <source>
        <dbReference type="ARBA" id="ARBA00022840"/>
    </source>
</evidence>
<keyword evidence="9" id="KW-0418">Kinase</keyword>
<accession>A0A6B8R8Q5</accession>
<dbReference type="CDD" id="cd00075">
    <property type="entry name" value="HATPase"/>
    <property type="match status" value="1"/>
</dbReference>
<dbReference type="AlphaFoldDB" id="A0A6B8R8Q5"/>
<dbReference type="GO" id="GO:0000155">
    <property type="term" value="F:phosphorelay sensor kinase activity"/>
    <property type="evidence" value="ECO:0007669"/>
    <property type="project" value="InterPro"/>
</dbReference>
<dbReference type="Pfam" id="PF07694">
    <property type="entry name" value="5TM-5TMR_LYT"/>
    <property type="match status" value="1"/>
</dbReference>
<dbReference type="Proteomes" id="UP000426246">
    <property type="component" value="Chromosome"/>
</dbReference>
<evidence type="ECO:0000256" key="3">
    <source>
        <dbReference type="ARBA" id="ARBA00012438"/>
    </source>
</evidence>
<dbReference type="SMART" id="SM00388">
    <property type="entry name" value="HisKA"/>
    <property type="match status" value="1"/>
</dbReference>
<dbReference type="Gene3D" id="3.30.450.40">
    <property type="match status" value="1"/>
</dbReference>
<feature type="domain" description="PAS" evidence="17">
    <location>
        <begin position="223"/>
        <end position="253"/>
    </location>
</feature>
<dbReference type="SMART" id="SM00086">
    <property type="entry name" value="PAC"/>
    <property type="match status" value="1"/>
</dbReference>
<evidence type="ECO:0000313" key="20">
    <source>
        <dbReference type="Proteomes" id="UP000426246"/>
    </source>
</evidence>
<dbReference type="PANTHER" id="PTHR43711">
    <property type="entry name" value="TWO-COMPONENT HISTIDINE KINASE"/>
    <property type="match status" value="1"/>
</dbReference>
<evidence type="ECO:0000313" key="19">
    <source>
        <dbReference type="EMBL" id="QGQ93441.1"/>
    </source>
</evidence>
<keyword evidence="7 15" id="KW-0812">Transmembrane</keyword>
<dbReference type="GO" id="GO:0005524">
    <property type="term" value="F:ATP binding"/>
    <property type="evidence" value="ECO:0007669"/>
    <property type="project" value="UniProtKB-KW"/>
</dbReference>
<keyword evidence="11 15" id="KW-1133">Transmembrane helix</keyword>
<keyword evidence="10" id="KW-0067">ATP-binding</keyword>
<dbReference type="InterPro" id="IPR000700">
    <property type="entry name" value="PAS-assoc_C"/>
</dbReference>
<feature type="coiled-coil region" evidence="14">
    <location>
        <begin position="338"/>
        <end position="369"/>
    </location>
</feature>
<dbReference type="GO" id="GO:0071555">
    <property type="term" value="P:cell wall organization"/>
    <property type="evidence" value="ECO:0007669"/>
    <property type="project" value="InterPro"/>
</dbReference>
<keyword evidence="8" id="KW-0547">Nucleotide-binding</keyword>
<evidence type="ECO:0000256" key="14">
    <source>
        <dbReference type="SAM" id="Coils"/>
    </source>
</evidence>
<sequence>MESDSLIKDLITNIAIFSSIIFFYNSLVPIDWAGNRKASAKRVLAQGIVMGILGNVLMFFSVHVNATTIVDYRQLAVICAALFGGIFSSLIASVLIGIGRVLIFGGFNSSSLIGVASILSTGLISGLIVSRIYKYRNRWILFVITMIATTTIAFFLILGSKSMKILPYFFIVLVIGSCFVAYLLRYLVKTNIQQHLVKENEKRFRNLSSLKDAVFNSASEVSITVTDSEGVFTLFNQGAERMLGYTEAEMVGKETPLIIHLESEVQRRGEELSALFNKEIQGFDILVEWTRHGKADEREWTYLRKDGKHLTVNLIVTALHYEGRISGFIGIATDITGKKHAEEELHYQNEELQAQQAELEAQQEDLLFTLTKLEESESYLKKRNMLAITLVNTLDKKDLYQSIMDSLIDLFGAQRGIIIILDKLQEFAAFGYSEQEAVALKLSMSQIILPRLNEQKLPFTVKNEETHNLYIPVIDEDMELIACIVLSRLHNPITKSELEEAIGLATQIALSLQKLWLHEESKQQRELMQDMMNTIQEGILLIDLQGNTLQVNTKFCELIGYKAAESGGSFISNGFKEEEEDPFRMNIYWEHLKQIIDDPHLLQTFIRNIILNPIKGSATINYRINSPVKRNINMYYELLYLNGHVFAVLLVHRDVTREYELDQLKSEFVNTVSHELRTPLSSVYGLTELMLTKQLSPEKQHKYLTTIYEETKRLTSLINNFLDLQRMESGRKVYEIICVDIEKIIYKVLDFNKINMENHEVSYQFQDKPLLVMGDEDSLTQIMMNLVSNAIKYSPKGGKIQISAWKEGEYRAISIKDEGLGIPADSLNQLFSKFYRVDNSDRRQIGGTGLGLSIVKEIVTSHKGDIRVSSVYGEGSTFTIRLPIGVNLDEEDLLLRA</sequence>
<dbReference type="Pfam" id="PF02518">
    <property type="entry name" value="HATPase_c"/>
    <property type="match status" value="1"/>
</dbReference>
<dbReference type="Gene3D" id="1.10.287.130">
    <property type="match status" value="1"/>
</dbReference>
<keyword evidence="12" id="KW-0902">Two-component regulatory system</keyword>
<dbReference type="SUPFAM" id="SSF55874">
    <property type="entry name" value="ATPase domain of HSP90 chaperone/DNA topoisomerase II/histidine kinase"/>
    <property type="match status" value="1"/>
</dbReference>
<feature type="transmembrane region" description="Helical" evidence="15">
    <location>
        <begin position="139"/>
        <end position="158"/>
    </location>
</feature>
<dbReference type="InterPro" id="IPR000014">
    <property type="entry name" value="PAS"/>
</dbReference>
<dbReference type="Pfam" id="PF00512">
    <property type="entry name" value="HisKA"/>
    <property type="match status" value="1"/>
</dbReference>
<dbReference type="InterPro" id="IPR029016">
    <property type="entry name" value="GAF-like_dom_sf"/>
</dbReference>
<dbReference type="KEGG" id="ppsc:EHS13_00105"/>
<dbReference type="FunFam" id="3.30.565.10:FF:000006">
    <property type="entry name" value="Sensor histidine kinase WalK"/>
    <property type="match status" value="1"/>
</dbReference>
<dbReference type="InterPro" id="IPR003661">
    <property type="entry name" value="HisK_dim/P_dom"/>
</dbReference>
<dbReference type="NCBIfam" id="TIGR00229">
    <property type="entry name" value="sensory_box"/>
    <property type="match status" value="2"/>
</dbReference>
<dbReference type="Pfam" id="PF13188">
    <property type="entry name" value="PAS_8"/>
    <property type="match status" value="1"/>
</dbReference>
<protein>
    <recommendedName>
        <fullName evidence="3">histidine kinase</fullName>
        <ecNumber evidence="3">2.7.13.3</ecNumber>
    </recommendedName>
</protein>
<dbReference type="PROSITE" id="PS50113">
    <property type="entry name" value="PAC"/>
    <property type="match status" value="1"/>
</dbReference>
<evidence type="ECO:0000256" key="12">
    <source>
        <dbReference type="ARBA" id="ARBA00023012"/>
    </source>
</evidence>
<dbReference type="PROSITE" id="PS50109">
    <property type="entry name" value="HIS_KIN"/>
    <property type="match status" value="1"/>
</dbReference>
<dbReference type="InterPro" id="IPR001610">
    <property type="entry name" value="PAC"/>
</dbReference>
<name>A0A6B8R8Q5_9BACL</name>
<dbReference type="CDD" id="cd00082">
    <property type="entry name" value="HisKA"/>
    <property type="match status" value="1"/>
</dbReference>
<evidence type="ECO:0000256" key="9">
    <source>
        <dbReference type="ARBA" id="ARBA00022777"/>
    </source>
</evidence>
<feature type="domain" description="PAC" evidence="18">
    <location>
        <begin position="296"/>
        <end position="347"/>
    </location>
</feature>
<dbReference type="InterPro" id="IPR050736">
    <property type="entry name" value="Sensor_HK_Regulatory"/>
</dbReference>
<dbReference type="Pfam" id="PF13426">
    <property type="entry name" value="PAS_9"/>
    <property type="match status" value="1"/>
</dbReference>
<evidence type="ECO:0000256" key="13">
    <source>
        <dbReference type="ARBA" id="ARBA00023136"/>
    </source>
</evidence>
<evidence type="ECO:0000259" key="18">
    <source>
        <dbReference type="PROSITE" id="PS50113"/>
    </source>
</evidence>
<dbReference type="EC" id="2.7.13.3" evidence="3"/>
<dbReference type="InterPro" id="IPR036097">
    <property type="entry name" value="HisK_dim/P_sf"/>
</dbReference>
<comment type="catalytic activity">
    <reaction evidence="1">
        <text>ATP + protein L-histidine = ADP + protein N-phospho-L-histidine.</text>
        <dbReference type="EC" id="2.7.13.3"/>
    </reaction>
</comment>
<proteinExistence type="predicted"/>
<dbReference type="InterPro" id="IPR003594">
    <property type="entry name" value="HATPase_dom"/>
</dbReference>
<dbReference type="CDD" id="cd00130">
    <property type="entry name" value="PAS"/>
    <property type="match status" value="1"/>
</dbReference>
<evidence type="ECO:0000256" key="7">
    <source>
        <dbReference type="ARBA" id="ARBA00022692"/>
    </source>
</evidence>
<evidence type="ECO:0000256" key="4">
    <source>
        <dbReference type="ARBA" id="ARBA00022475"/>
    </source>
</evidence>
<dbReference type="PROSITE" id="PS50112">
    <property type="entry name" value="PAS"/>
    <property type="match status" value="2"/>
</dbReference>
<evidence type="ECO:0000256" key="1">
    <source>
        <dbReference type="ARBA" id="ARBA00000085"/>
    </source>
</evidence>
<dbReference type="SMART" id="SM00387">
    <property type="entry name" value="HATPase_c"/>
    <property type="match status" value="1"/>
</dbReference>
<keyword evidence="6" id="KW-0808">Transferase</keyword>
<dbReference type="EMBL" id="CP034235">
    <property type="protein sequence ID" value="QGQ93441.1"/>
    <property type="molecule type" value="Genomic_DNA"/>
</dbReference>
<feature type="domain" description="PAS" evidence="17">
    <location>
        <begin position="524"/>
        <end position="565"/>
    </location>
</feature>
<dbReference type="InterPro" id="IPR004358">
    <property type="entry name" value="Sig_transdc_His_kin-like_C"/>
</dbReference>
<dbReference type="SUPFAM" id="SSF47384">
    <property type="entry name" value="Homodimeric domain of signal transducing histidine kinase"/>
    <property type="match status" value="1"/>
</dbReference>
<feature type="transmembrane region" description="Helical" evidence="15">
    <location>
        <begin position="12"/>
        <end position="32"/>
    </location>
</feature>
<gene>
    <name evidence="19" type="ORF">EHS13_00105</name>
</gene>
<dbReference type="InterPro" id="IPR005467">
    <property type="entry name" value="His_kinase_dom"/>
</dbReference>
<dbReference type="FunFam" id="1.10.287.130:FF:000001">
    <property type="entry name" value="Two-component sensor histidine kinase"/>
    <property type="match status" value="1"/>
</dbReference>
<feature type="transmembrane region" description="Helical" evidence="15">
    <location>
        <begin position="111"/>
        <end position="133"/>
    </location>
</feature>
<keyword evidence="13 15" id="KW-0472">Membrane</keyword>
<reference evidence="20" key="1">
    <citation type="submission" date="2018-11" db="EMBL/GenBank/DDBJ databases">
        <title>Complete genome sequence of Paenibacillus sp. ML311-T8.</title>
        <authorList>
            <person name="Nam Y.-D."/>
            <person name="Kang J."/>
            <person name="Chung W.-H."/>
            <person name="Park Y.S."/>
        </authorList>
    </citation>
    <scope>NUCLEOTIDE SEQUENCE [LARGE SCALE GENOMIC DNA]</scope>
    <source>
        <strain evidence="20">ML311-T8</strain>
    </source>
</reference>
<dbReference type="InterPro" id="IPR036890">
    <property type="entry name" value="HATPase_C_sf"/>
</dbReference>
<evidence type="ECO:0000259" key="17">
    <source>
        <dbReference type="PROSITE" id="PS50112"/>
    </source>
</evidence>
<dbReference type="PRINTS" id="PR00344">
    <property type="entry name" value="BCTRLSENSOR"/>
</dbReference>
<dbReference type="InterPro" id="IPR011620">
    <property type="entry name" value="Sig_transdc_His_kinase_LytS_TM"/>
</dbReference>
<dbReference type="SMART" id="SM00091">
    <property type="entry name" value="PAS"/>
    <property type="match status" value="2"/>
</dbReference>
<dbReference type="SUPFAM" id="SSF55785">
    <property type="entry name" value="PYP-like sensor domain (PAS domain)"/>
    <property type="match status" value="2"/>
</dbReference>
<feature type="transmembrane region" description="Helical" evidence="15">
    <location>
        <begin position="44"/>
        <end position="63"/>
    </location>
</feature>
<keyword evidence="4" id="KW-1003">Cell membrane</keyword>
<keyword evidence="20" id="KW-1185">Reference proteome</keyword>
<dbReference type="Gene3D" id="3.30.565.10">
    <property type="entry name" value="Histidine kinase-like ATPase, C-terminal domain"/>
    <property type="match status" value="1"/>
</dbReference>
<comment type="subcellular location">
    <subcellularLocation>
        <location evidence="2">Cell membrane</location>
        <topology evidence="2">Multi-pass membrane protein</topology>
    </subcellularLocation>
</comment>
<dbReference type="GO" id="GO:0005886">
    <property type="term" value="C:plasma membrane"/>
    <property type="evidence" value="ECO:0007669"/>
    <property type="project" value="UniProtKB-SubCell"/>
</dbReference>
<evidence type="ECO:0000256" key="15">
    <source>
        <dbReference type="SAM" id="Phobius"/>
    </source>
</evidence>
<feature type="transmembrane region" description="Helical" evidence="15">
    <location>
        <begin position="75"/>
        <end position="99"/>
    </location>
</feature>
<keyword evidence="5" id="KW-0597">Phosphoprotein</keyword>
<dbReference type="Gene3D" id="3.30.450.20">
    <property type="entry name" value="PAS domain"/>
    <property type="match status" value="2"/>
</dbReference>